<evidence type="ECO:0000313" key="6">
    <source>
        <dbReference type="Proteomes" id="UP000248745"/>
    </source>
</evidence>
<sequence>MKKILLAALLLLTTLNLFAQEKQETKEKKNYSIIHFTTARQKDKFSRIIFINDQMVGTIGPHEDLKCKIYSEGRLTITVVFDGVPPSRTIKPLDVKAGEKYYFSFPGFKPLEQEKGKELLEDVTNTVTFEEDKAKPVGKLPEGMTADSDGPKQGTCFAISKQGYLLTNYHVVKGAKKVQVKGIGNDFSTSYGVDVVSFDADLDLAVLKLKNQNVALGEIPYQISTSVAEQGSKSFALGFPLTTSMGEEVKLTEGIISAKSGYKGTNSQYQFSAAVQPGNSGSPLFDENGNVIGIVDAKLQGAEGAGYAVKSPYINTFLSMVEGLQLAKPATSMTALSLSDKVAKLKNYTFIVTTE</sequence>
<keyword evidence="4" id="KW-0732">Signal</keyword>
<dbReference type="InterPro" id="IPR001940">
    <property type="entry name" value="Peptidase_S1C"/>
</dbReference>
<evidence type="ECO:0000256" key="4">
    <source>
        <dbReference type="SAM" id="SignalP"/>
    </source>
</evidence>
<dbReference type="GO" id="GO:0006508">
    <property type="term" value="P:proteolysis"/>
    <property type="evidence" value="ECO:0007669"/>
    <property type="project" value="UniProtKB-KW"/>
</dbReference>
<dbReference type="PANTHER" id="PTHR43343">
    <property type="entry name" value="PEPTIDASE S12"/>
    <property type="match status" value="1"/>
</dbReference>
<feature type="chain" id="PRO_5015850690" description="Serine protease" evidence="4">
    <location>
        <begin position="20"/>
        <end position="355"/>
    </location>
</feature>
<dbReference type="RefSeq" id="WP_110997338.1">
    <property type="nucleotide sequence ID" value="NZ_QKTW01000003.1"/>
</dbReference>
<dbReference type="AlphaFoldDB" id="A0A2W2B364"/>
<dbReference type="InterPro" id="IPR009003">
    <property type="entry name" value="Peptidase_S1_PA"/>
</dbReference>
<evidence type="ECO:0000313" key="5">
    <source>
        <dbReference type="EMBL" id="PZF74498.1"/>
    </source>
</evidence>
<dbReference type="PRINTS" id="PR00834">
    <property type="entry name" value="PROTEASES2C"/>
</dbReference>
<comment type="similarity">
    <text evidence="1">Belongs to the peptidase S1C family.</text>
</comment>
<name>A0A2W2B364_9BACT</name>
<dbReference type="OrthoDB" id="9766361at2"/>
<dbReference type="SUPFAM" id="SSF50494">
    <property type="entry name" value="Trypsin-like serine proteases"/>
    <property type="match status" value="1"/>
</dbReference>
<protein>
    <recommendedName>
        <fullName evidence="7">Serine protease</fullName>
    </recommendedName>
</protein>
<dbReference type="PANTHER" id="PTHR43343:SF3">
    <property type="entry name" value="PROTEASE DO-LIKE 8, CHLOROPLASTIC"/>
    <property type="match status" value="1"/>
</dbReference>
<dbReference type="InterPro" id="IPR043504">
    <property type="entry name" value="Peptidase_S1_PA_chymotrypsin"/>
</dbReference>
<evidence type="ECO:0000256" key="2">
    <source>
        <dbReference type="ARBA" id="ARBA00022670"/>
    </source>
</evidence>
<evidence type="ECO:0000256" key="1">
    <source>
        <dbReference type="ARBA" id="ARBA00010541"/>
    </source>
</evidence>
<dbReference type="GO" id="GO:0004252">
    <property type="term" value="F:serine-type endopeptidase activity"/>
    <property type="evidence" value="ECO:0007669"/>
    <property type="project" value="InterPro"/>
</dbReference>
<comment type="caution">
    <text evidence="5">The sequence shown here is derived from an EMBL/GenBank/DDBJ whole genome shotgun (WGS) entry which is preliminary data.</text>
</comment>
<evidence type="ECO:0008006" key="7">
    <source>
        <dbReference type="Google" id="ProtNLM"/>
    </source>
</evidence>
<dbReference type="Gene3D" id="2.40.10.10">
    <property type="entry name" value="Trypsin-like serine proteases"/>
    <property type="match status" value="2"/>
</dbReference>
<organism evidence="5 6">
    <name type="scientific">Taibaiella soli</name>
    <dbReference type="NCBI Taxonomy" id="1649169"/>
    <lineage>
        <taxon>Bacteria</taxon>
        <taxon>Pseudomonadati</taxon>
        <taxon>Bacteroidota</taxon>
        <taxon>Chitinophagia</taxon>
        <taxon>Chitinophagales</taxon>
        <taxon>Chitinophagaceae</taxon>
        <taxon>Taibaiella</taxon>
    </lineage>
</organism>
<feature type="signal peptide" evidence="4">
    <location>
        <begin position="1"/>
        <end position="19"/>
    </location>
</feature>
<proteinExistence type="inferred from homology"/>
<gene>
    <name evidence="5" type="ORF">DN068_02670</name>
</gene>
<keyword evidence="3" id="KW-0378">Hydrolase</keyword>
<dbReference type="EMBL" id="QKTW01000003">
    <property type="protein sequence ID" value="PZF74498.1"/>
    <property type="molecule type" value="Genomic_DNA"/>
</dbReference>
<evidence type="ECO:0000256" key="3">
    <source>
        <dbReference type="ARBA" id="ARBA00022801"/>
    </source>
</evidence>
<accession>A0A2W2B364</accession>
<reference evidence="5 6" key="1">
    <citation type="submission" date="2018-06" db="EMBL/GenBank/DDBJ databases">
        <title>Mucibacter soli gen. nov., sp. nov., a new member of the family Chitinophagaceae producing mucin.</title>
        <authorList>
            <person name="Kim M.-K."/>
            <person name="Park S."/>
            <person name="Kim T.-S."/>
            <person name="Joung Y."/>
            <person name="Han J.-H."/>
            <person name="Kim S.B."/>
        </authorList>
    </citation>
    <scope>NUCLEOTIDE SEQUENCE [LARGE SCALE GENOMIC DNA]</scope>
    <source>
        <strain evidence="5 6">R1-15</strain>
    </source>
</reference>
<dbReference type="InterPro" id="IPR051201">
    <property type="entry name" value="Chloro_Bact_Ser_Proteases"/>
</dbReference>
<keyword evidence="2" id="KW-0645">Protease</keyword>
<keyword evidence="6" id="KW-1185">Reference proteome</keyword>
<dbReference type="Pfam" id="PF13365">
    <property type="entry name" value="Trypsin_2"/>
    <property type="match status" value="1"/>
</dbReference>
<dbReference type="Proteomes" id="UP000248745">
    <property type="component" value="Unassembled WGS sequence"/>
</dbReference>